<evidence type="ECO:0000256" key="2">
    <source>
        <dbReference type="ARBA" id="ARBA00022692"/>
    </source>
</evidence>
<reference evidence="8 9" key="1">
    <citation type="journal article" date="2021" name="Nat. Plants">
        <title>The Taxus genome provides insights into paclitaxel biosynthesis.</title>
        <authorList>
            <person name="Xiong X."/>
            <person name="Gou J."/>
            <person name="Liao Q."/>
            <person name="Li Y."/>
            <person name="Zhou Q."/>
            <person name="Bi G."/>
            <person name="Li C."/>
            <person name="Du R."/>
            <person name="Wang X."/>
            <person name="Sun T."/>
            <person name="Guo L."/>
            <person name="Liang H."/>
            <person name="Lu P."/>
            <person name="Wu Y."/>
            <person name="Zhang Z."/>
            <person name="Ro D.K."/>
            <person name="Shang Y."/>
            <person name="Huang S."/>
            <person name="Yan J."/>
        </authorList>
    </citation>
    <scope>NUCLEOTIDE SEQUENCE [LARGE SCALE GENOMIC DNA]</scope>
    <source>
        <strain evidence="8">Ta-2019</strain>
    </source>
</reference>
<feature type="domain" description="NFD4 C-terminal" evidence="7">
    <location>
        <begin position="342"/>
        <end position="414"/>
    </location>
</feature>
<dbReference type="SUPFAM" id="SSF103473">
    <property type="entry name" value="MFS general substrate transporter"/>
    <property type="match status" value="1"/>
</dbReference>
<organism evidence="8 9">
    <name type="scientific">Taxus chinensis</name>
    <name type="common">Chinese yew</name>
    <name type="synonym">Taxus wallichiana var. chinensis</name>
    <dbReference type="NCBI Taxonomy" id="29808"/>
    <lineage>
        <taxon>Eukaryota</taxon>
        <taxon>Viridiplantae</taxon>
        <taxon>Streptophyta</taxon>
        <taxon>Embryophyta</taxon>
        <taxon>Tracheophyta</taxon>
        <taxon>Spermatophyta</taxon>
        <taxon>Pinopsida</taxon>
        <taxon>Pinidae</taxon>
        <taxon>Conifers II</taxon>
        <taxon>Cupressales</taxon>
        <taxon>Taxaceae</taxon>
        <taxon>Taxus</taxon>
    </lineage>
</organism>
<feature type="transmembrane region" description="Helical" evidence="5">
    <location>
        <begin position="87"/>
        <end position="107"/>
    </location>
</feature>
<accession>A0AA38LKV8</accession>
<dbReference type="Proteomes" id="UP000824469">
    <property type="component" value="Unassembled WGS sequence"/>
</dbReference>
<evidence type="ECO:0000256" key="4">
    <source>
        <dbReference type="ARBA" id="ARBA00023136"/>
    </source>
</evidence>
<gene>
    <name evidence="8" type="ORF">KI387_006463</name>
</gene>
<evidence type="ECO:0000313" key="8">
    <source>
        <dbReference type="EMBL" id="KAH9326285.1"/>
    </source>
</evidence>
<dbReference type="GO" id="GO:0016020">
    <property type="term" value="C:membrane"/>
    <property type="evidence" value="ECO:0007669"/>
    <property type="project" value="UniProtKB-SubCell"/>
</dbReference>
<keyword evidence="2 5" id="KW-0812">Transmembrane</keyword>
<feature type="transmembrane region" description="Helical" evidence="5">
    <location>
        <begin position="119"/>
        <end position="139"/>
    </location>
</feature>
<feature type="transmembrane region" description="Helical" evidence="5">
    <location>
        <begin position="188"/>
        <end position="205"/>
    </location>
</feature>
<dbReference type="InterPro" id="IPR036259">
    <property type="entry name" value="MFS_trans_sf"/>
</dbReference>
<evidence type="ECO:0008006" key="10">
    <source>
        <dbReference type="Google" id="ProtNLM"/>
    </source>
</evidence>
<dbReference type="AlphaFoldDB" id="A0AA38LKV8"/>
<dbReference type="OMA" id="CAICAIF"/>
<keyword evidence="3 5" id="KW-1133">Transmembrane helix</keyword>
<comment type="subcellular location">
    <subcellularLocation>
        <location evidence="1">Membrane</location>
        <topology evidence="1">Multi-pass membrane protein</topology>
    </subcellularLocation>
</comment>
<dbReference type="InterPro" id="IPR056555">
    <property type="entry name" value="NFD4_C"/>
</dbReference>
<feature type="transmembrane region" description="Helical" evidence="5">
    <location>
        <begin position="357"/>
        <end position="375"/>
    </location>
</feature>
<evidence type="ECO:0000259" key="7">
    <source>
        <dbReference type="Pfam" id="PF23262"/>
    </source>
</evidence>
<feature type="transmembrane region" description="Helical" evidence="5">
    <location>
        <begin position="151"/>
        <end position="172"/>
    </location>
</feature>
<feature type="domain" description="Nodulin-like" evidence="6">
    <location>
        <begin position="1"/>
        <end position="235"/>
    </location>
</feature>
<evidence type="ECO:0000256" key="1">
    <source>
        <dbReference type="ARBA" id="ARBA00004141"/>
    </source>
</evidence>
<dbReference type="PANTHER" id="PTHR21576">
    <property type="entry name" value="UNCHARACTERIZED NODULIN-LIKE PROTEIN"/>
    <property type="match status" value="1"/>
</dbReference>
<dbReference type="PANTHER" id="PTHR21576:SF7">
    <property type="entry name" value="MAJOR FACILITATOR SUPERFAMILY PROTEIN"/>
    <property type="match status" value="1"/>
</dbReference>
<dbReference type="Pfam" id="PF06813">
    <property type="entry name" value="Nodulin-like"/>
    <property type="match status" value="1"/>
</dbReference>
<proteinExistence type="predicted"/>
<dbReference type="InterPro" id="IPR010658">
    <property type="entry name" value="Nodulin-like"/>
</dbReference>
<sequence>MAISGSNFDFSIYSSTLKTVMGIDQTKLNNLAVASDLGKLIGWVSGMACMVLPTWAVLGIAVSLGLIGYGLQWLVVSAIIKPLPYCVMYILCMMAGNSICWLNTVCFRVAISNFPGKRGIASGLSTSYSGLSTVIYTNISSLINPNKPSLYLLLNAIVPLVVCAICAIFISIPQPGAVVNDENEDRDMYTFTAIAVVTAVYSIVFEFLPNGEIGREGVYMAVLLFLLLSLLYIPLKAALRGKKLERSASIRVTDIETALEMQSSEKKNWEQYIKKIRAVDLYIDYNDFPVVWPKNSKDHDDVLRHQNPAEIIPVDDMEKDIKNSADTDILDKPGFIKPVPAIGEEHGAVQLLKSLDFWLYYFVYFCGGTVGLVYINNLGQITQSLGYSKASKLTALISSFGFLGRIASGLPDYFQ</sequence>
<feature type="non-terminal residue" evidence="8">
    <location>
        <position position="1"/>
    </location>
</feature>
<name>A0AA38LKV8_TAXCH</name>
<evidence type="ECO:0000259" key="6">
    <source>
        <dbReference type="Pfam" id="PF06813"/>
    </source>
</evidence>
<comment type="caution">
    <text evidence="8">The sequence shown here is derived from an EMBL/GenBank/DDBJ whole genome shotgun (WGS) entry which is preliminary data.</text>
</comment>
<evidence type="ECO:0000256" key="5">
    <source>
        <dbReference type="SAM" id="Phobius"/>
    </source>
</evidence>
<feature type="transmembrane region" description="Helical" evidence="5">
    <location>
        <begin position="217"/>
        <end position="235"/>
    </location>
</feature>
<dbReference type="Pfam" id="PF23262">
    <property type="entry name" value="NFD4_C"/>
    <property type="match status" value="1"/>
</dbReference>
<evidence type="ECO:0000256" key="3">
    <source>
        <dbReference type="ARBA" id="ARBA00022989"/>
    </source>
</evidence>
<dbReference type="EMBL" id="JAHRHJ020000002">
    <property type="protein sequence ID" value="KAH9326285.1"/>
    <property type="molecule type" value="Genomic_DNA"/>
</dbReference>
<feature type="transmembrane region" description="Helical" evidence="5">
    <location>
        <begin position="40"/>
        <end position="67"/>
    </location>
</feature>
<keyword evidence="9" id="KW-1185">Reference proteome</keyword>
<evidence type="ECO:0000313" key="9">
    <source>
        <dbReference type="Proteomes" id="UP000824469"/>
    </source>
</evidence>
<protein>
    <recommendedName>
        <fullName evidence="10">Nodulin-like domain-containing protein</fullName>
    </recommendedName>
</protein>
<keyword evidence="4 5" id="KW-0472">Membrane</keyword>